<name>A0A6S7K125_PARCT</name>
<gene>
    <name evidence="1" type="ORF">PACLA_8A056517</name>
</gene>
<accession>A0A6S7K125</accession>
<feature type="non-terminal residue" evidence="1">
    <location>
        <position position="86"/>
    </location>
</feature>
<protein>
    <submittedName>
        <fullName evidence="1">Uncharacterized protein</fullName>
    </submittedName>
</protein>
<evidence type="ECO:0000313" key="2">
    <source>
        <dbReference type="Proteomes" id="UP001152795"/>
    </source>
</evidence>
<organism evidence="1 2">
    <name type="scientific">Paramuricea clavata</name>
    <name type="common">Red gorgonian</name>
    <name type="synonym">Violescent sea-whip</name>
    <dbReference type="NCBI Taxonomy" id="317549"/>
    <lineage>
        <taxon>Eukaryota</taxon>
        <taxon>Metazoa</taxon>
        <taxon>Cnidaria</taxon>
        <taxon>Anthozoa</taxon>
        <taxon>Octocorallia</taxon>
        <taxon>Malacalcyonacea</taxon>
        <taxon>Plexauridae</taxon>
        <taxon>Paramuricea</taxon>
    </lineage>
</organism>
<sequence length="86" mass="10133">MDNFLQSGNFPSKSEWKKTVIENINHTEIEFWKIKTQRYKQLGLYSQVVKEPMRNMWLQFALENSEMANQVAIIVKILCGSFYVNG</sequence>
<dbReference type="Proteomes" id="UP001152795">
    <property type="component" value="Unassembled WGS sequence"/>
</dbReference>
<dbReference type="EMBL" id="CACRXK020024906">
    <property type="protein sequence ID" value="CAB4039065.1"/>
    <property type="molecule type" value="Genomic_DNA"/>
</dbReference>
<evidence type="ECO:0000313" key="1">
    <source>
        <dbReference type="EMBL" id="CAB4039065.1"/>
    </source>
</evidence>
<keyword evidence="2" id="KW-1185">Reference proteome</keyword>
<proteinExistence type="predicted"/>
<dbReference type="AlphaFoldDB" id="A0A6S7K125"/>
<comment type="caution">
    <text evidence="1">The sequence shown here is derived from an EMBL/GenBank/DDBJ whole genome shotgun (WGS) entry which is preliminary data.</text>
</comment>
<reference evidence="1" key="1">
    <citation type="submission" date="2020-04" db="EMBL/GenBank/DDBJ databases">
        <authorList>
            <person name="Alioto T."/>
            <person name="Alioto T."/>
            <person name="Gomez Garrido J."/>
        </authorList>
    </citation>
    <scope>NUCLEOTIDE SEQUENCE</scope>
    <source>
        <strain evidence="1">A484AB</strain>
    </source>
</reference>